<organism evidence="4 5">
    <name type="scientific">Yanghanlia caeni</name>
    <dbReference type="NCBI Taxonomy" id="3064283"/>
    <lineage>
        <taxon>Bacteria</taxon>
        <taxon>Pseudomonadati</taxon>
        <taxon>Pseudomonadota</taxon>
        <taxon>Betaproteobacteria</taxon>
        <taxon>Burkholderiales</taxon>
        <taxon>Alcaligenaceae</taxon>
        <taxon>Yanghanlia</taxon>
    </lineage>
</organism>
<dbReference type="PROSITE" id="PS50112">
    <property type="entry name" value="PAS"/>
    <property type="match status" value="1"/>
</dbReference>
<evidence type="ECO:0000259" key="2">
    <source>
        <dbReference type="PROSITE" id="PS50113"/>
    </source>
</evidence>
<dbReference type="PROSITE" id="PS50113">
    <property type="entry name" value="PAC"/>
    <property type="match status" value="2"/>
</dbReference>
<dbReference type="NCBIfam" id="TIGR00254">
    <property type="entry name" value="GGDEF"/>
    <property type="match status" value="1"/>
</dbReference>
<dbReference type="Gene3D" id="3.30.450.40">
    <property type="match status" value="1"/>
</dbReference>
<dbReference type="InterPro" id="IPR035965">
    <property type="entry name" value="PAS-like_dom_sf"/>
</dbReference>
<dbReference type="InterPro" id="IPR052163">
    <property type="entry name" value="DGC-Regulatory_Protein"/>
</dbReference>
<reference evidence="4 5" key="1">
    <citation type="submission" date="2023-08" db="EMBL/GenBank/DDBJ databases">
        <title>Alcaligenaceae gen. nov., a novel taxon isolated from the sludge of Yixing Pesticide Factory.</title>
        <authorList>
            <person name="Ruan L."/>
        </authorList>
    </citation>
    <scope>NUCLEOTIDE SEQUENCE [LARGE SCALE GENOMIC DNA]</scope>
    <source>
        <strain evidence="4 5">LG-2</strain>
    </source>
</reference>
<gene>
    <name evidence="4" type="ORF">Q8947_13180</name>
</gene>
<dbReference type="SMART" id="SM00267">
    <property type="entry name" value="GGDEF"/>
    <property type="match status" value="1"/>
</dbReference>
<dbReference type="PANTHER" id="PTHR46663">
    <property type="entry name" value="DIGUANYLATE CYCLASE DGCT-RELATED"/>
    <property type="match status" value="1"/>
</dbReference>
<dbReference type="RefSeq" id="WP_347287534.1">
    <property type="nucleotide sequence ID" value="NZ_JAUZQE010000043.1"/>
</dbReference>
<dbReference type="SUPFAM" id="SSF55073">
    <property type="entry name" value="Nucleotide cyclase"/>
    <property type="match status" value="1"/>
</dbReference>
<dbReference type="InterPro" id="IPR001610">
    <property type="entry name" value="PAC"/>
</dbReference>
<dbReference type="GO" id="GO:0052621">
    <property type="term" value="F:diguanylate cyclase activity"/>
    <property type="evidence" value="ECO:0007669"/>
    <property type="project" value="UniProtKB-EC"/>
</dbReference>
<dbReference type="InterPro" id="IPR029016">
    <property type="entry name" value="GAF-like_dom_sf"/>
</dbReference>
<proteinExistence type="predicted"/>
<dbReference type="Gene3D" id="3.30.450.20">
    <property type="entry name" value="PAS domain"/>
    <property type="match status" value="2"/>
</dbReference>
<dbReference type="InterPro" id="IPR000700">
    <property type="entry name" value="PAS-assoc_C"/>
</dbReference>
<dbReference type="CDD" id="cd00130">
    <property type="entry name" value="PAS"/>
    <property type="match status" value="1"/>
</dbReference>
<dbReference type="InterPro" id="IPR000160">
    <property type="entry name" value="GGDEF_dom"/>
</dbReference>
<feature type="domain" description="PAS" evidence="1">
    <location>
        <begin position="310"/>
        <end position="357"/>
    </location>
</feature>
<dbReference type="InterPro" id="IPR043128">
    <property type="entry name" value="Rev_trsase/Diguanyl_cyclase"/>
</dbReference>
<dbReference type="Pfam" id="PF00990">
    <property type="entry name" value="GGDEF"/>
    <property type="match status" value="1"/>
</dbReference>
<dbReference type="PROSITE" id="PS50887">
    <property type="entry name" value="GGDEF"/>
    <property type="match status" value="1"/>
</dbReference>
<dbReference type="CDD" id="cd01949">
    <property type="entry name" value="GGDEF"/>
    <property type="match status" value="1"/>
</dbReference>
<feature type="domain" description="PAC" evidence="2">
    <location>
        <begin position="386"/>
        <end position="438"/>
    </location>
</feature>
<evidence type="ECO:0000259" key="1">
    <source>
        <dbReference type="PROSITE" id="PS50112"/>
    </source>
</evidence>
<dbReference type="InterPro" id="IPR013767">
    <property type="entry name" value="PAS_fold"/>
</dbReference>
<dbReference type="SMART" id="SM00091">
    <property type="entry name" value="PAS"/>
    <property type="match status" value="1"/>
</dbReference>
<accession>A0ABU1D901</accession>
<dbReference type="Pfam" id="PF00989">
    <property type="entry name" value="PAS"/>
    <property type="match status" value="1"/>
</dbReference>
<keyword evidence="5" id="KW-1185">Reference proteome</keyword>
<dbReference type="EMBL" id="JAUZQE010000043">
    <property type="protein sequence ID" value="MDR4126929.1"/>
    <property type="molecule type" value="Genomic_DNA"/>
</dbReference>
<dbReference type="Proteomes" id="UP001232156">
    <property type="component" value="Unassembled WGS sequence"/>
</dbReference>
<dbReference type="InterPro" id="IPR029787">
    <property type="entry name" value="Nucleotide_cyclase"/>
</dbReference>
<dbReference type="InterPro" id="IPR000014">
    <property type="entry name" value="PAS"/>
</dbReference>
<keyword evidence="4" id="KW-0808">Transferase</keyword>
<protein>
    <submittedName>
        <fullName evidence="4">Diguanylate cyclase</fullName>
        <ecNumber evidence="4">2.7.7.65</ecNumber>
    </submittedName>
</protein>
<feature type="domain" description="GGDEF" evidence="3">
    <location>
        <begin position="470"/>
        <end position="603"/>
    </location>
</feature>
<keyword evidence="4" id="KW-0548">Nucleotidyltransferase</keyword>
<dbReference type="SMART" id="SM00086">
    <property type="entry name" value="PAC"/>
    <property type="match status" value="2"/>
</dbReference>
<evidence type="ECO:0000313" key="5">
    <source>
        <dbReference type="Proteomes" id="UP001232156"/>
    </source>
</evidence>
<dbReference type="PANTHER" id="PTHR46663:SF3">
    <property type="entry name" value="SLL0267 PROTEIN"/>
    <property type="match status" value="1"/>
</dbReference>
<feature type="domain" description="PAC" evidence="2">
    <location>
        <begin position="260"/>
        <end position="313"/>
    </location>
</feature>
<dbReference type="NCBIfam" id="TIGR00229">
    <property type="entry name" value="sensory_box"/>
    <property type="match status" value="1"/>
</dbReference>
<evidence type="ECO:0000313" key="4">
    <source>
        <dbReference type="EMBL" id="MDR4126929.1"/>
    </source>
</evidence>
<dbReference type="Gene3D" id="3.30.70.270">
    <property type="match status" value="1"/>
</dbReference>
<dbReference type="SUPFAM" id="SSF55781">
    <property type="entry name" value="GAF domain-like"/>
    <property type="match status" value="1"/>
</dbReference>
<evidence type="ECO:0000259" key="3">
    <source>
        <dbReference type="PROSITE" id="PS50887"/>
    </source>
</evidence>
<sequence>MADGDPASTEPLSLQYHIASIFARSCSAKEALARSLERLANEQGWECGIAWKVRGEQFHPAARYMMPGAGARARALFDSAQDAHRAIDPALLEALTVSTQVCRCRRKNGCCAACAWRKWAADAGYRYAVALPLSCGGALYGLIELFRAEPAPAQPNVIPVLQTLAADMGQFLHARRFESRMQSRNARLVEVQRIARLAYWECSPGTWRLRSTGNAWEVLGLAQHQLPTTLHEYLELVPEEEREHFSQALPRISDPAIGHAEFEHYVSGSGHESERVIIIRALGEFDARGKLLRISGTMQDITAYRQLQRRLQLAATAIEHAGDAIVIFDARGGILSTNPAFQRITGYAEDEVRGQQLDALLNRPSGRHDESFYRRIIGRLRTFGRWKGELWGRRKDGRDFAMLLSLTEVRDAVGRVSHHVGVFTDISRQREYKEHLEQLALHDSLTGLPNRALFQDRCRQAISLSSRTGIPVGIVFIDLDLFKQVNDDHGHAIGDEILRQAAGRMRFITRDCDTVARLGGDEFVVLLTEVANEASCVAAVERLIDGLTSPYRVNGITIEVGASMGVAMSPVHGHDIDTLLHRADQALYSVKRDAARRYAVWAPELEKLGGAPRITFESPPSDPSDR</sequence>
<dbReference type="SUPFAM" id="SSF55785">
    <property type="entry name" value="PYP-like sensor domain (PAS domain)"/>
    <property type="match status" value="2"/>
</dbReference>
<name>A0ABU1D901_9BURK</name>
<dbReference type="EC" id="2.7.7.65" evidence="4"/>
<comment type="caution">
    <text evidence="4">The sequence shown here is derived from an EMBL/GenBank/DDBJ whole genome shotgun (WGS) entry which is preliminary data.</text>
</comment>